<organism evidence="2 3">
    <name type="scientific">Neolewinella agarilytica</name>
    <dbReference type="NCBI Taxonomy" id="478744"/>
    <lineage>
        <taxon>Bacteria</taxon>
        <taxon>Pseudomonadati</taxon>
        <taxon>Bacteroidota</taxon>
        <taxon>Saprospiria</taxon>
        <taxon>Saprospirales</taxon>
        <taxon>Lewinellaceae</taxon>
        <taxon>Neolewinella</taxon>
    </lineage>
</organism>
<keyword evidence="1" id="KW-0732">Signal</keyword>
<evidence type="ECO:0000256" key="1">
    <source>
        <dbReference type="SAM" id="SignalP"/>
    </source>
</evidence>
<dbReference type="STRING" id="478744.SAMN05444359_104172"/>
<protein>
    <submittedName>
        <fullName evidence="2">Uncharacterized protein</fullName>
    </submittedName>
</protein>
<feature type="chain" id="PRO_5011766509" evidence="1">
    <location>
        <begin position="21"/>
        <end position="134"/>
    </location>
</feature>
<sequence length="134" mass="14833">MMKLNILLSLSLLFCCGCLDNTFPTLEEQGDNIFAPDGPALFTITSVVQQRIDFSTRRLEIDFTNVLDQVPSLQRENINGILYTSPGRSTDLELDRTRIVDGPYEVGTTPCFSLVFTAVDGGSSRETAFCITIE</sequence>
<name>A0A1H9CEZ4_9BACT</name>
<dbReference type="Proteomes" id="UP000199021">
    <property type="component" value="Unassembled WGS sequence"/>
</dbReference>
<evidence type="ECO:0000313" key="3">
    <source>
        <dbReference type="Proteomes" id="UP000199021"/>
    </source>
</evidence>
<gene>
    <name evidence="2" type="ORF">SAMN05444359_104172</name>
</gene>
<accession>A0A1H9CEZ4</accession>
<reference evidence="3" key="1">
    <citation type="submission" date="2016-10" db="EMBL/GenBank/DDBJ databases">
        <authorList>
            <person name="Varghese N."/>
            <person name="Submissions S."/>
        </authorList>
    </citation>
    <scope>NUCLEOTIDE SEQUENCE [LARGE SCALE GENOMIC DNA]</scope>
    <source>
        <strain evidence="3">DSM 24740</strain>
    </source>
</reference>
<dbReference type="AlphaFoldDB" id="A0A1H9CEZ4"/>
<proteinExistence type="predicted"/>
<keyword evidence="3" id="KW-1185">Reference proteome</keyword>
<evidence type="ECO:0000313" key="2">
    <source>
        <dbReference type="EMBL" id="SEP99714.1"/>
    </source>
</evidence>
<dbReference type="EMBL" id="FOFB01000004">
    <property type="protein sequence ID" value="SEP99714.1"/>
    <property type="molecule type" value="Genomic_DNA"/>
</dbReference>
<feature type="signal peptide" evidence="1">
    <location>
        <begin position="1"/>
        <end position="20"/>
    </location>
</feature>
<dbReference type="InParanoid" id="A0A1H9CEZ4"/>